<dbReference type="InterPro" id="IPR000904">
    <property type="entry name" value="Sec7_dom"/>
</dbReference>
<reference evidence="8 9" key="1">
    <citation type="submission" date="2019-01" db="EMBL/GenBank/DDBJ databases">
        <title>Genome Assembly of Collichthys lucidus.</title>
        <authorList>
            <person name="Cai M."/>
            <person name="Xiao S."/>
        </authorList>
    </citation>
    <scope>NUCLEOTIDE SEQUENCE [LARGE SCALE GENOMIC DNA]</scope>
    <source>
        <strain evidence="8">JT15FE1705JMU</strain>
        <tissue evidence="8">Muscle</tissue>
    </source>
</reference>
<feature type="compositionally biased region" description="Polar residues" evidence="6">
    <location>
        <begin position="61"/>
        <end position="77"/>
    </location>
</feature>
<dbReference type="STRING" id="240159.A0A4U5UPV8"/>
<evidence type="ECO:0000256" key="5">
    <source>
        <dbReference type="ARBA" id="ARBA00023054"/>
    </source>
</evidence>
<dbReference type="EMBL" id="CM014087">
    <property type="protein sequence ID" value="TKS76869.1"/>
    <property type="molecule type" value="Genomic_DNA"/>
</dbReference>
<evidence type="ECO:0000256" key="1">
    <source>
        <dbReference type="ARBA" id="ARBA00004496"/>
    </source>
</evidence>
<evidence type="ECO:0000259" key="7">
    <source>
        <dbReference type="PROSITE" id="PS50190"/>
    </source>
</evidence>
<comment type="similarity">
    <text evidence="2">Belongs to the BRAG family.</text>
</comment>
<dbReference type="SMART" id="SM00233">
    <property type="entry name" value="PH"/>
    <property type="match status" value="1"/>
</dbReference>
<feature type="compositionally biased region" description="Low complexity" evidence="6">
    <location>
        <begin position="103"/>
        <end position="121"/>
    </location>
</feature>
<feature type="region of interest" description="Disordered" evidence="6">
    <location>
        <begin position="1106"/>
        <end position="1262"/>
    </location>
</feature>
<dbReference type="InterPro" id="IPR001849">
    <property type="entry name" value="PH_domain"/>
</dbReference>
<dbReference type="CDD" id="cd13318">
    <property type="entry name" value="PH_IQSEC"/>
    <property type="match status" value="1"/>
</dbReference>
<feature type="region of interest" description="Disordered" evidence="6">
    <location>
        <begin position="1391"/>
        <end position="1464"/>
    </location>
</feature>
<protein>
    <submittedName>
        <fullName evidence="8">IQ motif and SEC7 domain-containing protein 2</fullName>
    </submittedName>
</protein>
<evidence type="ECO:0000256" key="3">
    <source>
        <dbReference type="ARBA" id="ARBA00022490"/>
    </source>
</evidence>
<dbReference type="Proteomes" id="UP000298787">
    <property type="component" value="Chromosome 10"/>
</dbReference>
<feature type="compositionally biased region" description="Low complexity" evidence="6">
    <location>
        <begin position="1204"/>
        <end position="1220"/>
    </location>
</feature>
<feature type="region of interest" description="Disordered" evidence="6">
    <location>
        <begin position="384"/>
        <end position="439"/>
    </location>
</feature>
<feature type="compositionally biased region" description="Basic and acidic residues" evidence="6">
    <location>
        <begin position="385"/>
        <end position="395"/>
    </location>
</feature>
<dbReference type="InterPro" id="IPR023394">
    <property type="entry name" value="Sec7_C_sf"/>
</dbReference>
<organism evidence="8 9">
    <name type="scientific">Collichthys lucidus</name>
    <name type="common">Big head croaker</name>
    <name type="synonym">Sciaena lucida</name>
    <dbReference type="NCBI Taxonomy" id="240159"/>
    <lineage>
        <taxon>Eukaryota</taxon>
        <taxon>Metazoa</taxon>
        <taxon>Chordata</taxon>
        <taxon>Craniata</taxon>
        <taxon>Vertebrata</taxon>
        <taxon>Euteleostomi</taxon>
        <taxon>Actinopterygii</taxon>
        <taxon>Neopterygii</taxon>
        <taxon>Teleostei</taxon>
        <taxon>Neoteleostei</taxon>
        <taxon>Acanthomorphata</taxon>
        <taxon>Eupercaria</taxon>
        <taxon>Sciaenidae</taxon>
        <taxon>Collichthys</taxon>
    </lineage>
</organism>
<feature type="compositionally biased region" description="Low complexity" evidence="6">
    <location>
        <begin position="653"/>
        <end position="669"/>
    </location>
</feature>
<feature type="region of interest" description="Disordered" evidence="6">
    <location>
        <begin position="326"/>
        <end position="360"/>
    </location>
</feature>
<dbReference type="PANTHER" id="PTHR10663:SF314">
    <property type="entry name" value="IQ MOTIF AND SEC7 DOMAIN-CONTAINING PROTEIN 2"/>
    <property type="match status" value="1"/>
</dbReference>
<dbReference type="FunFam" id="1.10.1000.11:FF:000001">
    <property type="entry name" value="IQ motif and SEC7 domain-containing protein 1"/>
    <property type="match status" value="1"/>
</dbReference>
<dbReference type="InterPro" id="IPR011993">
    <property type="entry name" value="PH-like_dom_sf"/>
</dbReference>
<proteinExistence type="inferred from homology"/>
<dbReference type="Pfam" id="PF01369">
    <property type="entry name" value="Sec7"/>
    <property type="match status" value="1"/>
</dbReference>
<dbReference type="GO" id="GO:0032012">
    <property type="term" value="P:regulation of ARF protein signal transduction"/>
    <property type="evidence" value="ECO:0007669"/>
    <property type="project" value="InterPro"/>
</dbReference>
<evidence type="ECO:0000256" key="2">
    <source>
        <dbReference type="ARBA" id="ARBA00006248"/>
    </source>
</evidence>
<comment type="subcellular location">
    <subcellularLocation>
        <location evidence="1">Cytoplasm</location>
    </subcellularLocation>
</comment>
<feature type="region of interest" description="Disordered" evidence="6">
    <location>
        <begin position="40"/>
        <end position="212"/>
    </location>
</feature>
<feature type="region of interest" description="Disordered" evidence="6">
    <location>
        <begin position="516"/>
        <end position="703"/>
    </location>
</feature>
<feature type="compositionally biased region" description="Pro residues" evidence="6">
    <location>
        <begin position="1225"/>
        <end position="1252"/>
    </location>
</feature>
<dbReference type="SUPFAM" id="SSF50729">
    <property type="entry name" value="PH domain-like"/>
    <property type="match status" value="1"/>
</dbReference>
<gene>
    <name evidence="8" type="ORF">D9C73_010959</name>
</gene>
<feature type="region of interest" description="Disordered" evidence="6">
    <location>
        <begin position="1537"/>
        <end position="1563"/>
    </location>
</feature>
<feature type="compositionally biased region" description="Pro residues" evidence="6">
    <location>
        <begin position="1480"/>
        <end position="1490"/>
    </location>
</feature>
<sequence length="1582" mass="172977">METSPESPNRAVEYLLELNNIIESQAKLLETQRRRIEELEGQLDRVSQENQDLRQERSPRTPGSDTPEQNHNHNQPLSLPIHHGSGGGGGVVGGGGAGGSSSGNGSASAAQATAGSTTTQGPSRERRTHTRLTRGLSCGSSTTERDRLERTDSTDTNASSTIRRNVEGESQCPETGTHKDAAFSQTPYLRGSERYTDSSSGAPSGPRDPSCVAASSSASLAWALRTRHQPASLALRKQEEEENKRCKALSDSYELSTDLQDKKVEMLERKYGGSFVSRRAARTIQTAFRQYRMNKNFERLRSSASESRMTRRIILSNMRLQYSFDERQPQQQAQTQTNFTHSVAIGPPHSPDPDRAGDYTHLEDSFSKQVKSLADSIDDALTCRAGRDDSQEGSREGGGISEDFGECVWSSSSNPSSQRGLGERARGAGGGLSMHGDSTATSYSDVTLYMDDGMPSSPLSLDRAPSSTDTEYWGPGGGVGGREDSRDTEGGGSSNSRRSTPCTECRDYRLRGAHLPLLTIEPPSDSSVDMSDRSDRGSLSRQLVYEQEPGVGAGSPQGTLKHSPNTGTRPSSTAAAQGQTRAPGRPIPTHIPHQVAAHHHHHHHPIHHHQYPDTPSSSSSPQQPPTTPLSSSSSTALPPGGLEQPCCSDGDNDSLNSTTNSNETVNCSSGSSSQDSLREPLPPLGKQTYQRESRHSWDSPPFNSDVVQRRQYRIGLNLFNKKPEKGIQYLIERGFVSDTPVGIARFILERKGLSRQMIGEFLGNRQKQFNKDVLDCVVDEMDFSGMDLDDALRKFQAQIKVQGEAQKVERLIEAFSQRYCVCNPTLVRQFQNPDTIFILAFAIILLNTDMYSPNVKAERKMKLEDFIKNLRGVDNGQDIPRDLLVGIYQRIQKWELRTNDDHVSQVQAVERVIVGKKPVLSLPHRRLVCCCQLYEVPDPNRPQRTGVHQREVFLFNDLLVVTKIFQKKKTSVTYSFRQSFPLVEMQVHMFQNSYYPHGIRLTSAVLGGERKVLIVFMAPSQQDRTRFVSDLRESIAEVQEMEKYRVESELEKQKGVMRPSLLSGGVVGGGVGVKSDVVNGTLGRTSFDDNCSVGEGLKRTALSSSLRDLSDTGKRGRRNSVGSLDSTMEGSIISSPQPHQRYPVPGVVPGCYGTEDFRPHRPILSPGTGVGGGPGQQHTTAGTGVGGVSSSVERPGAGSGPGGSSSNNNSGSFLGSLFGSKRAKPPGPLIPPGPPFPAPVPPPTTGGPPPHSPSSLCQLDGGPSKIQALHAQYCHAGTVQPPPPYYHHHRYHVQTVPPPLQGMPQHTIQRGPLPCRPPLGPPHAQHPQLAHLSQLSQHGLPGRYANMVVGCPPPPFSSLPTLPEPTVRPLPRAAHTLNQRGRRTWYQTSTNVVSLPPAPPRTLPNPPRTRAHTTPSQPLYTPNTLHIRHSAPQSTIRVRQYASRSLRRPVSAPVPSSLFHPPSPTTLPFTPPFVPPYPSYTSLPSPPPAPRAASAGAAGDGGWSDRHRGQLQIQTYQPDKYRGVSRMWVPRGQRSDYRVEEVGRTRARSKSARTESNSSSASDKRKRSLLRLCYFHLRFPHM</sequence>
<feature type="compositionally biased region" description="Polar residues" evidence="6">
    <location>
        <begin position="1120"/>
        <end position="1138"/>
    </location>
</feature>
<dbReference type="Gene3D" id="1.10.1000.11">
    <property type="entry name" value="Arf Nucleotide-binding Site Opener,domain 2"/>
    <property type="match status" value="1"/>
</dbReference>
<feature type="domain" description="SEC7" evidence="7">
    <location>
        <begin position="701"/>
        <end position="894"/>
    </location>
</feature>
<dbReference type="CDD" id="cd00171">
    <property type="entry name" value="Sec7"/>
    <property type="match status" value="1"/>
</dbReference>
<feature type="compositionally biased region" description="Low complexity" evidence="6">
    <location>
        <begin position="628"/>
        <end position="639"/>
    </location>
</feature>
<dbReference type="Gene3D" id="1.10.220.20">
    <property type="match status" value="1"/>
</dbReference>
<keyword evidence="5" id="KW-0175">Coiled coil</keyword>
<dbReference type="FunFam" id="1.10.220.20:FF:000001">
    <property type="entry name" value="IQ motif and SEC7 domain-containing protein 1"/>
    <property type="match status" value="1"/>
</dbReference>
<keyword evidence="3" id="KW-0963">Cytoplasm</keyword>
<name>A0A4U5UPV8_COLLU</name>
<dbReference type="GO" id="GO:0030036">
    <property type="term" value="P:actin cytoskeleton organization"/>
    <property type="evidence" value="ECO:0007669"/>
    <property type="project" value="TreeGrafter"/>
</dbReference>
<accession>A0A4U5UPV8</accession>
<evidence type="ECO:0000313" key="9">
    <source>
        <dbReference type="Proteomes" id="UP000298787"/>
    </source>
</evidence>
<dbReference type="GO" id="GO:0005737">
    <property type="term" value="C:cytoplasm"/>
    <property type="evidence" value="ECO:0007669"/>
    <property type="project" value="UniProtKB-SubCell"/>
</dbReference>
<feature type="compositionally biased region" description="Polar residues" evidence="6">
    <location>
        <begin position="409"/>
        <end position="418"/>
    </location>
</feature>
<evidence type="ECO:0000313" key="8">
    <source>
        <dbReference type="EMBL" id="TKS76869.1"/>
    </source>
</evidence>
<dbReference type="SMART" id="SM00222">
    <property type="entry name" value="Sec7"/>
    <property type="match status" value="1"/>
</dbReference>
<keyword evidence="9" id="KW-1185">Reference proteome</keyword>
<dbReference type="Pfam" id="PF16453">
    <property type="entry name" value="IQ_SEC7_PH"/>
    <property type="match status" value="1"/>
</dbReference>
<feature type="compositionally biased region" description="Polar residues" evidence="6">
    <location>
        <begin position="1412"/>
        <end position="1424"/>
    </location>
</feature>
<dbReference type="FunFam" id="2.30.29.30:FF:000004">
    <property type="entry name" value="IQ motif and SEC7 domain-containing protein 1"/>
    <property type="match status" value="1"/>
</dbReference>
<feature type="compositionally biased region" description="Basic and acidic residues" evidence="6">
    <location>
        <begin position="143"/>
        <end position="153"/>
    </location>
</feature>
<feature type="region of interest" description="Disordered" evidence="6">
    <location>
        <begin position="1480"/>
        <end position="1506"/>
    </location>
</feature>
<evidence type="ECO:0000256" key="6">
    <source>
        <dbReference type="SAM" id="MobiDB-lite"/>
    </source>
</evidence>
<dbReference type="InterPro" id="IPR033742">
    <property type="entry name" value="IQSEC_PH"/>
</dbReference>
<feature type="compositionally biased region" description="Basic residues" evidence="6">
    <location>
        <begin position="596"/>
        <end position="609"/>
    </location>
</feature>
<feature type="compositionally biased region" description="Basic and acidic residues" evidence="6">
    <location>
        <begin position="40"/>
        <end position="59"/>
    </location>
</feature>
<feature type="region of interest" description="Disordered" evidence="6">
    <location>
        <begin position="454"/>
        <end position="504"/>
    </location>
</feature>
<dbReference type="GO" id="GO:0005085">
    <property type="term" value="F:guanyl-nucleotide exchange factor activity"/>
    <property type="evidence" value="ECO:0007669"/>
    <property type="project" value="InterPro"/>
</dbReference>
<dbReference type="SUPFAM" id="SSF48425">
    <property type="entry name" value="Sec7 domain"/>
    <property type="match status" value="1"/>
</dbReference>
<feature type="compositionally biased region" description="Pro residues" evidence="6">
    <location>
        <begin position="1396"/>
        <end position="1407"/>
    </location>
</feature>
<dbReference type="Gene3D" id="2.30.29.30">
    <property type="entry name" value="Pleckstrin-homology domain (PH domain)/Phosphotyrosine-binding domain (PTB)"/>
    <property type="match status" value="1"/>
</dbReference>
<feature type="compositionally biased region" description="Polar residues" evidence="6">
    <location>
        <begin position="556"/>
        <end position="580"/>
    </location>
</feature>
<keyword evidence="4" id="KW-0597">Phosphoprotein</keyword>
<feature type="compositionally biased region" description="Polar residues" evidence="6">
    <location>
        <begin position="154"/>
        <end position="163"/>
    </location>
</feature>
<dbReference type="PROSITE" id="PS50190">
    <property type="entry name" value="SEC7"/>
    <property type="match status" value="1"/>
</dbReference>
<evidence type="ECO:0000256" key="4">
    <source>
        <dbReference type="ARBA" id="ARBA00022553"/>
    </source>
</evidence>
<dbReference type="InterPro" id="IPR035999">
    <property type="entry name" value="Sec7_dom_sf"/>
</dbReference>
<dbReference type="PANTHER" id="PTHR10663">
    <property type="entry name" value="GUANYL-NUCLEOTIDE EXCHANGE FACTOR"/>
    <property type="match status" value="1"/>
</dbReference>
<feature type="compositionally biased region" description="Basic and acidic residues" evidence="6">
    <location>
        <begin position="351"/>
        <end position="360"/>
    </location>
</feature>
<feature type="compositionally biased region" description="Gly residues" evidence="6">
    <location>
        <begin position="84"/>
        <end position="102"/>
    </location>
</feature>
<dbReference type="PROSITE" id="PS50096">
    <property type="entry name" value="IQ"/>
    <property type="match status" value="1"/>
</dbReference>